<dbReference type="RefSeq" id="WP_067477839.1">
    <property type="nucleotide sequence ID" value="NZ_CP015961.1"/>
</dbReference>
<dbReference type="CDD" id="cd02035">
    <property type="entry name" value="ArsA"/>
    <property type="match status" value="1"/>
</dbReference>
<gene>
    <name evidence="3" type="ORF">BJL86_0518</name>
</gene>
<keyword evidence="4" id="KW-1185">Reference proteome</keyword>
<sequence length="382" mass="40647">MTRLDTERLLSTRATRVIVCTGAGGVGKTTTSAALAVRAAEMGRQVVVLTIDPARRLAQALGIEGLTNTPQEVDLSAHDGGDADPQDDSGAPEPGGRLFAMMLDMKGTFDELVAQNSTPERAERIMANPFYKTLVESFAGTQEYMAMEKLGQLLEDSSWDLVVVDTPPSRNALDFLDAPARLAGFMDSRLMRMLATPGRGFGRLASGAMSAALKGISRIVGSAMLSDASEFVQALDSTFGGFATRAARTQAVLRRRGTEFVVVASAEAPALREAGFFVDRLTAEGMPLSGVVINRTHPRLVDLGPDESTAGARRIAKDYPEAAAALDIHTERALTAREEVRLISGFTKQRPSVPVVGVPSLPFEVSSLTALRALGSQLVGRE</sequence>
<feature type="region of interest" description="Disordered" evidence="1">
    <location>
        <begin position="69"/>
        <end position="96"/>
    </location>
</feature>
<dbReference type="PANTHER" id="PTHR10803">
    <property type="entry name" value="ARSENICAL PUMP-DRIVING ATPASE ARSENITE-TRANSLOCATING ATPASE"/>
    <property type="match status" value="1"/>
</dbReference>
<dbReference type="Proteomes" id="UP000186104">
    <property type="component" value="Chromosome"/>
</dbReference>
<dbReference type="EMBL" id="CP015961">
    <property type="protein sequence ID" value="ANI91321.1"/>
    <property type="molecule type" value="Genomic_DNA"/>
</dbReference>
<dbReference type="GO" id="GO:0005524">
    <property type="term" value="F:ATP binding"/>
    <property type="evidence" value="ECO:0007669"/>
    <property type="project" value="InterPro"/>
</dbReference>
<evidence type="ECO:0000313" key="4">
    <source>
        <dbReference type="Proteomes" id="UP000186104"/>
    </source>
</evidence>
<dbReference type="Gene3D" id="3.40.50.300">
    <property type="entry name" value="P-loop containing nucleotide triphosphate hydrolases"/>
    <property type="match status" value="1"/>
</dbReference>
<dbReference type="PANTHER" id="PTHR10803:SF26">
    <property type="entry name" value="ANION TRANSPORTER ATPASE-RELATED"/>
    <property type="match status" value="1"/>
</dbReference>
<evidence type="ECO:0000259" key="2">
    <source>
        <dbReference type="Pfam" id="PF02374"/>
    </source>
</evidence>
<dbReference type="InterPro" id="IPR016300">
    <property type="entry name" value="ATPase_ArsA/GET3"/>
</dbReference>
<dbReference type="GO" id="GO:0016887">
    <property type="term" value="F:ATP hydrolysis activity"/>
    <property type="evidence" value="ECO:0007669"/>
    <property type="project" value="InterPro"/>
</dbReference>
<organism evidence="3 4">
    <name type="scientific">Dietzia timorensis</name>
    <dbReference type="NCBI Taxonomy" id="499555"/>
    <lineage>
        <taxon>Bacteria</taxon>
        <taxon>Bacillati</taxon>
        <taxon>Actinomycetota</taxon>
        <taxon>Actinomycetes</taxon>
        <taxon>Mycobacteriales</taxon>
        <taxon>Dietziaceae</taxon>
        <taxon>Dietzia</taxon>
    </lineage>
</organism>
<reference evidence="3 4" key="1">
    <citation type="submission" date="2016-06" db="EMBL/GenBank/DDBJ databases">
        <title>Complete genome sequence of a saline-alkali tolerant type strain Dietzia timorensis ID05-A0528T.</title>
        <authorList>
            <person name="Wu X."/>
        </authorList>
    </citation>
    <scope>NUCLEOTIDE SEQUENCE [LARGE SCALE GENOMIC DNA]</scope>
    <source>
        <strain evidence="3 4">ID05-A0528</strain>
    </source>
</reference>
<dbReference type="InterPro" id="IPR025723">
    <property type="entry name" value="ArsA/GET3_ATPase-like"/>
</dbReference>
<name>A0A173LIP9_9ACTN</name>
<dbReference type="InterPro" id="IPR027417">
    <property type="entry name" value="P-loop_NTPase"/>
</dbReference>
<protein>
    <submittedName>
        <fullName evidence="3">Putative arsenical pump-driving ATPase</fullName>
    </submittedName>
</protein>
<dbReference type="Pfam" id="PF02374">
    <property type="entry name" value="ArsA_ATPase"/>
    <property type="match status" value="1"/>
</dbReference>
<proteinExistence type="predicted"/>
<dbReference type="OrthoDB" id="5490584at2"/>
<dbReference type="AlphaFoldDB" id="A0A173LIP9"/>
<dbReference type="KEGG" id="dtm:BJL86_0518"/>
<dbReference type="SUPFAM" id="SSF52540">
    <property type="entry name" value="P-loop containing nucleoside triphosphate hydrolases"/>
    <property type="match status" value="1"/>
</dbReference>
<accession>A0A173LIP9</accession>
<dbReference type="STRING" id="499555.BJL86_0518"/>
<evidence type="ECO:0000313" key="3">
    <source>
        <dbReference type="EMBL" id="ANI91321.1"/>
    </source>
</evidence>
<evidence type="ECO:0000256" key="1">
    <source>
        <dbReference type="SAM" id="MobiDB-lite"/>
    </source>
</evidence>
<feature type="domain" description="ArsA/GET3 Anion-transporting ATPase-like" evidence="2">
    <location>
        <begin position="15"/>
        <end position="298"/>
    </location>
</feature>